<keyword evidence="3" id="KW-1185">Reference proteome</keyword>
<evidence type="ECO:0000256" key="1">
    <source>
        <dbReference type="SAM" id="MobiDB-lite"/>
    </source>
</evidence>
<feature type="region of interest" description="Disordered" evidence="1">
    <location>
        <begin position="1"/>
        <end position="113"/>
    </location>
</feature>
<dbReference type="AlphaFoldDB" id="A0AAN6MP04"/>
<gene>
    <name evidence="2" type="ORF">C8A05DRAFT_43318</name>
</gene>
<evidence type="ECO:0000313" key="3">
    <source>
        <dbReference type="Proteomes" id="UP001303889"/>
    </source>
</evidence>
<feature type="compositionally biased region" description="Acidic residues" evidence="1">
    <location>
        <begin position="75"/>
        <end position="90"/>
    </location>
</feature>
<dbReference type="EMBL" id="MU855448">
    <property type="protein sequence ID" value="KAK3903447.1"/>
    <property type="molecule type" value="Genomic_DNA"/>
</dbReference>
<accession>A0AAN6MP04</accession>
<protein>
    <submittedName>
        <fullName evidence="2">Uncharacterized protein</fullName>
    </submittedName>
</protein>
<name>A0AAN6MP04_9PEZI</name>
<organism evidence="2 3">
    <name type="scientific">Staphylotrichum tortipilum</name>
    <dbReference type="NCBI Taxonomy" id="2831512"/>
    <lineage>
        <taxon>Eukaryota</taxon>
        <taxon>Fungi</taxon>
        <taxon>Dikarya</taxon>
        <taxon>Ascomycota</taxon>
        <taxon>Pezizomycotina</taxon>
        <taxon>Sordariomycetes</taxon>
        <taxon>Sordariomycetidae</taxon>
        <taxon>Sordariales</taxon>
        <taxon>Chaetomiaceae</taxon>
        <taxon>Staphylotrichum</taxon>
    </lineage>
</organism>
<reference evidence="2" key="1">
    <citation type="journal article" date="2023" name="Mol. Phylogenet. Evol.">
        <title>Genome-scale phylogeny and comparative genomics of the fungal order Sordariales.</title>
        <authorList>
            <person name="Hensen N."/>
            <person name="Bonometti L."/>
            <person name="Westerberg I."/>
            <person name="Brannstrom I.O."/>
            <person name="Guillou S."/>
            <person name="Cros-Aarteil S."/>
            <person name="Calhoun S."/>
            <person name="Haridas S."/>
            <person name="Kuo A."/>
            <person name="Mondo S."/>
            <person name="Pangilinan J."/>
            <person name="Riley R."/>
            <person name="LaButti K."/>
            <person name="Andreopoulos B."/>
            <person name="Lipzen A."/>
            <person name="Chen C."/>
            <person name="Yan M."/>
            <person name="Daum C."/>
            <person name="Ng V."/>
            <person name="Clum A."/>
            <person name="Steindorff A."/>
            <person name="Ohm R.A."/>
            <person name="Martin F."/>
            <person name="Silar P."/>
            <person name="Natvig D.O."/>
            <person name="Lalanne C."/>
            <person name="Gautier V."/>
            <person name="Ament-Velasquez S.L."/>
            <person name="Kruys A."/>
            <person name="Hutchinson M.I."/>
            <person name="Powell A.J."/>
            <person name="Barry K."/>
            <person name="Miller A.N."/>
            <person name="Grigoriev I.V."/>
            <person name="Debuchy R."/>
            <person name="Gladieux P."/>
            <person name="Hiltunen Thoren M."/>
            <person name="Johannesson H."/>
        </authorList>
    </citation>
    <scope>NUCLEOTIDE SEQUENCE</scope>
    <source>
        <strain evidence="2">CBS 103.79</strain>
    </source>
</reference>
<feature type="region of interest" description="Disordered" evidence="1">
    <location>
        <begin position="608"/>
        <end position="637"/>
    </location>
</feature>
<feature type="compositionally biased region" description="Polar residues" evidence="1">
    <location>
        <begin position="613"/>
        <end position="622"/>
    </location>
</feature>
<dbReference type="Proteomes" id="UP001303889">
    <property type="component" value="Unassembled WGS sequence"/>
</dbReference>
<evidence type="ECO:0000313" key="2">
    <source>
        <dbReference type="EMBL" id="KAK3903447.1"/>
    </source>
</evidence>
<comment type="caution">
    <text evidence="2">The sequence shown here is derived from an EMBL/GenBank/DDBJ whole genome shotgun (WGS) entry which is preliminary data.</text>
</comment>
<feature type="compositionally biased region" description="Pro residues" evidence="1">
    <location>
        <begin position="39"/>
        <end position="48"/>
    </location>
</feature>
<proteinExistence type="predicted"/>
<feature type="compositionally biased region" description="Low complexity" evidence="1">
    <location>
        <begin position="28"/>
        <end position="38"/>
    </location>
</feature>
<sequence>MSKNGNITSFFRPVPKAPQSPPRLALETASSPASSSSSTPPPPSPTPLPAAFFASSPPVPSSTARDRNSVIRGSDDDDDDDDFSSDDEFPDLFAKPLGTTTLPPQPAPRDEANVFATPRPKRRALEFHLSPLTINTRHKFDIKALLKHAAADNAVEESELRTAALLAQSPQAPRAGGDAGGAHSSLHDNVLDILSDPEDSQEEAHRDRLLRAVKRTEATAGRRDWYFFDRPSQPNGREIAVRAAFPASKATGAWAFLAPEKTRAGFFEDGLPYNVQCRLQNLPDEIFEWVLDEAPNEKSKKLRDEYLRLLGACSDQARRLLDEDALLELFQNLGATDRALAVSPRPNGGLTRGVPFPEHDRMRLRTVFRLLGGTAHALKIHTLTRTLCILLRLGIDNIVREDQEVAVDYQDALLQVVLAVPRRSWDSFCGDACSSLYSHTHEAALRWNSVSSIPLLHPRLADLRRRMALVSVFDDPRRAFSPPEETFSIRSVLDRLDDADQFVIDRNNTDYPELLALSEMLSIAVGDGGPPPPTGSTATPEAIKHHNAEVDELAHRIKFMWSNIHEQGAAYMSRLEVRVQLRDFERKLQHVVRTRPPPKQDIFGLYRNEDEVSQPQPKQQSMRKFLFKTELPRPTSP</sequence>
<reference evidence="2" key="2">
    <citation type="submission" date="2023-05" db="EMBL/GenBank/DDBJ databases">
        <authorList>
            <consortium name="Lawrence Berkeley National Laboratory"/>
            <person name="Steindorff A."/>
            <person name="Hensen N."/>
            <person name="Bonometti L."/>
            <person name="Westerberg I."/>
            <person name="Brannstrom I.O."/>
            <person name="Guillou S."/>
            <person name="Cros-Aarteil S."/>
            <person name="Calhoun S."/>
            <person name="Haridas S."/>
            <person name="Kuo A."/>
            <person name="Mondo S."/>
            <person name="Pangilinan J."/>
            <person name="Riley R."/>
            <person name="Labutti K."/>
            <person name="Andreopoulos B."/>
            <person name="Lipzen A."/>
            <person name="Chen C."/>
            <person name="Yanf M."/>
            <person name="Daum C."/>
            <person name="Ng V."/>
            <person name="Clum A."/>
            <person name="Ohm R."/>
            <person name="Martin F."/>
            <person name="Silar P."/>
            <person name="Natvig D."/>
            <person name="Lalanne C."/>
            <person name="Gautier V."/>
            <person name="Ament-Velasquez S.L."/>
            <person name="Kruys A."/>
            <person name="Hutchinson M.I."/>
            <person name="Powell A.J."/>
            <person name="Barry K."/>
            <person name="Miller A.N."/>
            <person name="Grigoriev I.V."/>
            <person name="Debuchy R."/>
            <person name="Gladieux P."/>
            <person name="Thoren M.H."/>
            <person name="Johannesson H."/>
        </authorList>
    </citation>
    <scope>NUCLEOTIDE SEQUENCE</scope>
    <source>
        <strain evidence="2">CBS 103.79</strain>
    </source>
</reference>